<proteinExistence type="predicted"/>
<dbReference type="Gene3D" id="3.90.79.10">
    <property type="entry name" value="Nucleoside Triphosphate Pyrophosphohydrolase"/>
    <property type="match status" value="1"/>
</dbReference>
<gene>
    <name evidence="4" type="ORF">SAMN02745172_03756</name>
</gene>
<dbReference type="STRING" id="1123029.SAMN02745172_03756"/>
<dbReference type="EMBL" id="FRXO01000010">
    <property type="protein sequence ID" value="SHO67092.1"/>
    <property type="molecule type" value="Genomic_DNA"/>
</dbReference>
<dbReference type="RefSeq" id="WP_073631577.1">
    <property type="nucleotide sequence ID" value="NZ_FRXO01000010.1"/>
</dbReference>
<dbReference type="Pfam" id="PF00293">
    <property type="entry name" value="NUDIX"/>
    <property type="match status" value="1"/>
</dbReference>
<evidence type="ECO:0000313" key="4">
    <source>
        <dbReference type="EMBL" id="SHO67092.1"/>
    </source>
</evidence>
<dbReference type="InterPro" id="IPR015797">
    <property type="entry name" value="NUDIX_hydrolase-like_dom_sf"/>
</dbReference>
<accession>A0A1M7ZQJ5</accession>
<evidence type="ECO:0000256" key="1">
    <source>
        <dbReference type="ARBA" id="ARBA00001946"/>
    </source>
</evidence>
<dbReference type="PANTHER" id="PTHR43046:SF2">
    <property type="entry name" value="8-OXO-DGTP DIPHOSPHATASE-RELATED"/>
    <property type="match status" value="1"/>
</dbReference>
<dbReference type="PROSITE" id="PS51462">
    <property type="entry name" value="NUDIX"/>
    <property type="match status" value="1"/>
</dbReference>
<dbReference type="InterPro" id="IPR000086">
    <property type="entry name" value="NUDIX_hydrolase_dom"/>
</dbReference>
<dbReference type="AlphaFoldDB" id="A0A1M7ZQJ5"/>
<dbReference type="PROSITE" id="PS00893">
    <property type="entry name" value="NUDIX_BOX"/>
    <property type="match status" value="1"/>
</dbReference>
<evidence type="ECO:0000313" key="5">
    <source>
        <dbReference type="Proteomes" id="UP000186406"/>
    </source>
</evidence>
<reference evidence="4 5" key="1">
    <citation type="submission" date="2016-12" db="EMBL/GenBank/DDBJ databases">
        <authorList>
            <person name="Song W.-J."/>
            <person name="Kurnit D.M."/>
        </authorList>
    </citation>
    <scope>NUCLEOTIDE SEQUENCE [LARGE SCALE GENOMIC DNA]</scope>
    <source>
        <strain evidence="4 5">DSM 19599</strain>
    </source>
</reference>
<keyword evidence="2" id="KW-0378">Hydrolase</keyword>
<evidence type="ECO:0000259" key="3">
    <source>
        <dbReference type="PROSITE" id="PS51462"/>
    </source>
</evidence>
<keyword evidence="5" id="KW-1185">Reference proteome</keyword>
<sequence length="161" mass="17124">MTTQHPIRIAAAVIVRADGMTLLVRKRGSAVFIQPGGKIEAAETPVEALCRELREELGLAVAPSEPAHVGRLSAPAANERGHIVEAELFRLRVDAPVRPAAEIEEVRWVDPAAPETLPPWEAVAPLTRDHIFPLLWPQAPSAAAAGGSLSRSDRAIGSQSG</sequence>
<protein>
    <submittedName>
        <fullName evidence="4">ADP-ribose pyrophosphatase YjhB, NUDIX family</fullName>
    </submittedName>
</protein>
<dbReference type="PANTHER" id="PTHR43046">
    <property type="entry name" value="GDP-MANNOSE MANNOSYL HYDROLASE"/>
    <property type="match status" value="1"/>
</dbReference>
<dbReference type="Proteomes" id="UP000186406">
    <property type="component" value="Unassembled WGS sequence"/>
</dbReference>
<organism evidence="4 5">
    <name type="scientific">Pseudoxanthobacter soli DSM 19599</name>
    <dbReference type="NCBI Taxonomy" id="1123029"/>
    <lineage>
        <taxon>Bacteria</taxon>
        <taxon>Pseudomonadati</taxon>
        <taxon>Pseudomonadota</taxon>
        <taxon>Alphaproteobacteria</taxon>
        <taxon>Hyphomicrobiales</taxon>
        <taxon>Segnochrobactraceae</taxon>
        <taxon>Pseudoxanthobacter</taxon>
    </lineage>
</organism>
<feature type="domain" description="Nudix hydrolase" evidence="3">
    <location>
        <begin position="6"/>
        <end position="132"/>
    </location>
</feature>
<dbReference type="CDD" id="cd04690">
    <property type="entry name" value="NUDIX_Hydrolase"/>
    <property type="match status" value="1"/>
</dbReference>
<dbReference type="SUPFAM" id="SSF55811">
    <property type="entry name" value="Nudix"/>
    <property type="match status" value="1"/>
</dbReference>
<dbReference type="GO" id="GO:0016787">
    <property type="term" value="F:hydrolase activity"/>
    <property type="evidence" value="ECO:0007669"/>
    <property type="project" value="UniProtKB-KW"/>
</dbReference>
<name>A0A1M7ZQJ5_9HYPH</name>
<evidence type="ECO:0000256" key="2">
    <source>
        <dbReference type="ARBA" id="ARBA00022801"/>
    </source>
</evidence>
<dbReference type="InterPro" id="IPR020084">
    <property type="entry name" value="NUDIX_hydrolase_CS"/>
</dbReference>
<comment type="cofactor">
    <cofactor evidence="1">
        <name>Mg(2+)</name>
        <dbReference type="ChEBI" id="CHEBI:18420"/>
    </cofactor>
</comment>